<evidence type="ECO:0000313" key="4">
    <source>
        <dbReference type="Proteomes" id="UP001556367"/>
    </source>
</evidence>
<dbReference type="EMBL" id="JASNQZ010000002">
    <property type="protein sequence ID" value="KAL0959601.1"/>
    <property type="molecule type" value="Genomic_DNA"/>
</dbReference>
<dbReference type="PANTHER" id="PTHR12458">
    <property type="entry name" value="ORF PROTEIN"/>
    <property type="match status" value="1"/>
</dbReference>
<dbReference type="InterPro" id="IPR007714">
    <property type="entry name" value="CFA20_dom"/>
</dbReference>
<feature type="region of interest" description="Disordered" evidence="1">
    <location>
        <begin position="210"/>
        <end position="229"/>
    </location>
</feature>
<name>A0ABR3JVM0_9AGAR</name>
<dbReference type="Proteomes" id="UP001556367">
    <property type="component" value="Unassembled WGS sequence"/>
</dbReference>
<evidence type="ECO:0000313" key="3">
    <source>
        <dbReference type="EMBL" id="KAL0959601.1"/>
    </source>
</evidence>
<dbReference type="Pfam" id="PF05018">
    <property type="entry name" value="CFA20_dom"/>
    <property type="match status" value="1"/>
</dbReference>
<feature type="domain" description="CFA20" evidence="2">
    <location>
        <begin position="78"/>
        <end position="170"/>
    </location>
</feature>
<sequence>MFSTAVQPSIVSLFSSTGSHPLQLFSVHTDQNLVADSVIHLMHDHHCTPPPEEPALLIKSPALLRADDPENDSNLGYELDQTVLHIQSPDIKRTFIQCPKRSASTDGSIRPPVDLGLKHPWLHLQVRNLGREWSFEVGIVDRAGVALAVRCSTFQKRPRLVHPSGSNGPLLLHLPLSFPSRSSYNLTAWSTISLHLPPILKQASTLLLSTQHQQGDQDDSDNDSTAEPGMSHVAQYLPHSRYSHVSYIKIYATCRLRRIWFSEGGPSQRTPWELELYAGAS</sequence>
<protein>
    <recommendedName>
        <fullName evidence="2">CFA20 domain-containing protein</fullName>
    </recommendedName>
</protein>
<proteinExistence type="predicted"/>
<organism evidence="3 4">
    <name type="scientific">Hohenbuehelia grisea</name>
    <dbReference type="NCBI Taxonomy" id="104357"/>
    <lineage>
        <taxon>Eukaryota</taxon>
        <taxon>Fungi</taxon>
        <taxon>Dikarya</taxon>
        <taxon>Basidiomycota</taxon>
        <taxon>Agaricomycotina</taxon>
        <taxon>Agaricomycetes</taxon>
        <taxon>Agaricomycetidae</taxon>
        <taxon>Agaricales</taxon>
        <taxon>Pleurotineae</taxon>
        <taxon>Pleurotaceae</taxon>
        <taxon>Hohenbuehelia</taxon>
    </lineage>
</organism>
<gene>
    <name evidence="3" type="ORF">HGRIS_011310</name>
</gene>
<evidence type="ECO:0000256" key="1">
    <source>
        <dbReference type="SAM" id="MobiDB-lite"/>
    </source>
</evidence>
<accession>A0ABR3JVM0</accession>
<dbReference type="InterPro" id="IPR040441">
    <property type="entry name" value="CFA20/CFAP20DC"/>
</dbReference>
<reference evidence="4" key="1">
    <citation type="submission" date="2024-06" db="EMBL/GenBank/DDBJ databases">
        <title>Multi-omics analyses provide insights into the biosynthesis of the anticancer antibiotic pleurotin in Hohenbuehelia grisea.</title>
        <authorList>
            <person name="Weaver J.A."/>
            <person name="Alberti F."/>
        </authorList>
    </citation>
    <scope>NUCLEOTIDE SEQUENCE [LARGE SCALE GENOMIC DNA]</scope>
    <source>
        <strain evidence="4">T-177</strain>
    </source>
</reference>
<evidence type="ECO:0000259" key="2">
    <source>
        <dbReference type="Pfam" id="PF05018"/>
    </source>
</evidence>
<keyword evidence="4" id="KW-1185">Reference proteome</keyword>
<comment type="caution">
    <text evidence="3">The sequence shown here is derived from an EMBL/GenBank/DDBJ whole genome shotgun (WGS) entry which is preliminary data.</text>
</comment>